<sequence>MVGLLEQAEEAEGRGGGDQAVAGRGHDRQCGSLAPPLCVVVALGVRVAGFGLCFGSYIIGGLRTRSATGGGDRGRVRSELLRRDGDERGRVARRCWCWPPRVGRSCWSYRTYRCLPQQLVRSRIWICI</sequence>
<proteinExistence type="predicted"/>
<dbReference type="Gramene" id="Zm00001eb427670_T001">
    <property type="protein sequence ID" value="Zm00001eb427670_P001"/>
    <property type="gene ID" value="Zm00001eb427670"/>
</dbReference>
<dbReference type="AlphaFoldDB" id="A0A804RQ15"/>
<reference evidence="1" key="3">
    <citation type="submission" date="2021-05" db="UniProtKB">
        <authorList>
            <consortium name="EnsemblPlants"/>
        </authorList>
    </citation>
    <scope>IDENTIFICATION</scope>
    <source>
        <strain evidence="1">cv. B73</strain>
    </source>
</reference>
<dbReference type="EnsemblPlants" id="Zm00001eb427670_T001">
    <property type="protein sequence ID" value="Zm00001eb427670_P001"/>
    <property type="gene ID" value="Zm00001eb427670"/>
</dbReference>
<dbReference type="InParanoid" id="A0A804RQ15"/>
<reference evidence="2" key="1">
    <citation type="journal article" date="2009" name="Science">
        <title>The B73 maize genome: complexity, diversity, and dynamics.</title>
        <authorList>
            <person name="Schnable P.S."/>
            <person name="Ware D."/>
            <person name="Fulton R.S."/>
            <person name="Stein J.C."/>
            <person name="Wei F."/>
            <person name="Pasternak S."/>
            <person name="Liang C."/>
            <person name="Zhang J."/>
            <person name="Fulton L."/>
            <person name="Graves T.A."/>
            <person name="Minx P."/>
            <person name="Reily A.D."/>
            <person name="Courtney L."/>
            <person name="Kruchowski S.S."/>
            <person name="Tomlinson C."/>
            <person name="Strong C."/>
            <person name="Delehaunty K."/>
            <person name="Fronick C."/>
            <person name="Courtney B."/>
            <person name="Rock S.M."/>
            <person name="Belter E."/>
            <person name="Du F."/>
            <person name="Kim K."/>
            <person name="Abbott R.M."/>
            <person name="Cotton M."/>
            <person name="Levy A."/>
            <person name="Marchetto P."/>
            <person name="Ochoa K."/>
            <person name="Jackson S.M."/>
            <person name="Gillam B."/>
            <person name="Chen W."/>
            <person name="Yan L."/>
            <person name="Higginbotham J."/>
            <person name="Cardenas M."/>
            <person name="Waligorski J."/>
            <person name="Applebaum E."/>
            <person name="Phelps L."/>
            <person name="Falcone J."/>
            <person name="Kanchi K."/>
            <person name="Thane T."/>
            <person name="Scimone A."/>
            <person name="Thane N."/>
            <person name="Henke J."/>
            <person name="Wang T."/>
            <person name="Ruppert J."/>
            <person name="Shah N."/>
            <person name="Rotter K."/>
            <person name="Hodges J."/>
            <person name="Ingenthron E."/>
            <person name="Cordes M."/>
            <person name="Kohlberg S."/>
            <person name="Sgro J."/>
            <person name="Delgado B."/>
            <person name="Mead K."/>
            <person name="Chinwalla A."/>
            <person name="Leonard S."/>
            <person name="Crouse K."/>
            <person name="Collura K."/>
            <person name="Kudrna D."/>
            <person name="Currie J."/>
            <person name="He R."/>
            <person name="Angelova A."/>
            <person name="Rajasekar S."/>
            <person name="Mueller T."/>
            <person name="Lomeli R."/>
            <person name="Scara G."/>
            <person name="Ko A."/>
            <person name="Delaney K."/>
            <person name="Wissotski M."/>
            <person name="Lopez G."/>
            <person name="Campos D."/>
            <person name="Braidotti M."/>
            <person name="Ashley E."/>
            <person name="Golser W."/>
            <person name="Kim H."/>
            <person name="Lee S."/>
            <person name="Lin J."/>
            <person name="Dujmic Z."/>
            <person name="Kim W."/>
            <person name="Talag J."/>
            <person name="Zuccolo A."/>
            <person name="Fan C."/>
            <person name="Sebastian A."/>
            <person name="Kramer M."/>
            <person name="Spiegel L."/>
            <person name="Nascimento L."/>
            <person name="Zutavern T."/>
            <person name="Miller B."/>
            <person name="Ambroise C."/>
            <person name="Muller S."/>
            <person name="Spooner W."/>
            <person name="Narechania A."/>
            <person name="Ren L."/>
            <person name="Wei S."/>
            <person name="Kumari S."/>
            <person name="Faga B."/>
            <person name="Levy M.J."/>
            <person name="McMahan L."/>
            <person name="Van Buren P."/>
            <person name="Vaughn M.W."/>
            <person name="Ying K."/>
            <person name="Yeh C.-T."/>
            <person name="Emrich S.J."/>
            <person name="Jia Y."/>
            <person name="Kalyanaraman A."/>
            <person name="Hsia A.-P."/>
            <person name="Barbazuk W.B."/>
            <person name="Baucom R.S."/>
            <person name="Brutnell T.P."/>
            <person name="Carpita N.C."/>
            <person name="Chaparro C."/>
            <person name="Chia J.-M."/>
            <person name="Deragon J.-M."/>
            <person name="Estill J.C."/>
            <person name="Fu Y."/>
            <person name="Jeddeloh J.A."/>
            <person name="Han Y."/>
            <person name="Lee H."/>
            <person name="Li P."/>
            <person name="Lisch D.R."/>
            <person name="Liu S."/>
            <person name="Liu Z."/>
            <person name="Nagel D.H."/>
            <person name="McCann M.C."/>
            <person name="SanMiguel P."/>
            <person name="Myers A.M."/>
            <person name="Nettleton D."/>
            <person name="Nguyen J."/>
            <person name="Penning B.W."/>
            <person name="Ponnala L."/>
            <person name="Schneider K.L."/>
            <person name="Schwartz D.C."/>
            <person name="Sharma A."/>
            <person name="Soderlund C."/>
            <person name="Springer N.M."/>
            <person name="Sun Q."/>
            <person name="Wang H."/>
            <person name="Waterman M."/>
            <person name="Westerman R."/>
            <person name="Wolfgruber T.K."/>
            <person name="Yang L."/>
            <person name="Yu Y."/>
            <person name="Zhang L."/>
            <person name="Zhou S."/>
            <person name="Zhu Q."/>
            <person name="Bennetzen J.L."/>
            <person name="Dawe R.K."/>
            <person name="Jiang J."/>
            <person name="Jiang N."/>
            <person name="Presting G.G."/>
            <person name="Wessler S.R."/>
            <person name="Aluru S."/>
            <person name="Martienssen R.A."/>
            <person name="Clifton S.W."/>
            <person name="McCombie W.R."/>
            <person name="Wing R.A."/>
            <person name="Wilson R.K."/>
        </authorList>
    </citation>
    <scope>NUCLEOTIDE SEQUENCE [LARGE SCALE GENOMIC DNA]</scope>
    <source>
        <strain evidence="2">cv. B73</strain>
    </source>
</reference>
<reference evidence="1" key="2">
    <citation type="submission" date="2019-07" db="EMBL/GenBank/DDBJ databases">
        <authorList>
            <person name="Seetharam A."/>
            <person name="Woodhouse M."/>
            <person name="Cannon E."/>
        </authorList>
    </citation>
    <scope>NUCLEOTIDE SEQUENCE [LARGE SCALE GENOMIC DNA]</scope>
    <source>
        <strain evidence="1">cv. B73</strain>
    </source>
</reference>
<evidence type="ECO:0000313" key="2">
    <source>
        <dbReference type="Proteomes" id="UP000007305"/>
    </source>
</evidence>
<evidence type="ECO:0000313" key="1">
    <source>
        <dbReference type="EnsemblPlants" id="Zm00001eb427670_P001"/>
    </source>
</evidence>
<accession>A0A804RQ15</accession>
<keyword evidence="2" id="KW-1185">Reference proteome</keyword>
<protein>
    <submittedName>
        <fullName evidence="1">Uncharacterized protein</fullName>
    </submittedName>
</protein>
<organism evidence="1 2">
    <name type="scientific">Zea mays</name>
    <name type="common">Maize</name>
    <dbReference type="NCBI Taxonomy" id="4577"/>
    <lineage>
        <taxon>Eukaryota</taxon>
        <taxon>Viridiplantae</taxon>
        <taxon>Streptophyta</taxon>
        <taxon>Embryophyta</taxon>
        <taxon>Tracheophyta</taxon>
        <taxon>Spermatophyta</taxon>
        <taxon>Magnoliopsida</taxon>
        <taxon>Liliopsida</taxon>
        <taxon>Poales</taxon>
        <taxon>Poaceae</taxon>
        <taxon>PACMAD clade</taxon>
        <taxon>Panicoideae</taxon>
        <taxon>Andropogonodae</taxon>
        <taxon>Andropogoneae</taxon>
        <taxon>Tripsacinae</taxon>
        <taxon>Zea</taxon>
    </lineage>
</organism>
<dbReference type="Proteomes" id="UP000007305">
    <property type="component" value="Chromosome 10"/>
</dbReference>
<name>A0A804RQ15_MAIZE</name>